<dbReference type="Proteomes" id="UP000663823">
    <property type="component" value="Unassembled WGS sequence"/>
</dbReference>
<evidence type="ECO:0000313" key="2">
    <source>
        <dbReference type="Proteomes" id="UP000663823"/>
    </source>
</evidence>
<organism evidence="1 2">
    <name type="scientific">Rotaria sordida</name>
    <dbReference type="NCBI Taxonomy" id="392033"/>
    <lineage>
        <taxon>Eukaryota</taxon>
        <taxon>Metazoa</taxon>
        <taxon>Spiralia</taxon>
        <taxon>Gnathifera</taxon>
        <taxon>Rotifera</taxon>
        <taxon>Eurotatoria</taxon>
        <taxon>Bdelloidea</taxon>
        <taxon>Philodinida</taxon>
        <taxon>Philodinidae</taxon>
        <taxon>Rotaria</taxon>
    </lineage>
</organism>
<evidence type="ECO:0000313" key="1">
    <source>
        <dbReference type="EMBL" id="CAF4297342.1"/>
    </source>
</evidence>
<accession>A0A820HRP9</accession>
<sequence>MSSTQKQQQQIIVKAYYNDLIEKQPEIRRFT</sequence>
<protein>
    <submittedName>
        <fullName evidence="1">Uncharacterized protein</fullName>
    </submittedName>
</protein>
<comment type="caution">
    <text evidence="1">The sequence shown here is derived from an EMBL/GenBank/DDBJ whole genome shotgun (WGS) entry which is preliminary data.</text>
</comment>
<proteinExistence type="predicted"/>
<feature type="non-terminal residue" evidence="1">
    <location>
        <position position="31"/>
    </location>
</feature>
<dbReference type="AlphaFoldDB" id="A0A820HRP9"/>
<gene>
    <name evidence="1" type="ORF">OTI717_LOCUS41937</name>
</gene>
<reference evidence="1" key="1">
    <citation type="submission" date="2021-02" db="EMBL/GenBank/DDBJ databases">
        <authorList>
            <person name="Nowell W R."/>
        </authorList>
    </citation>
    <scope>NUCLEOTIDE SEQUENCE</scope>
</reference>
<name>A0A820HRP9_9BILA</name>
<dbReference type="EMBL" id="CAJOAX010045925">
    <property type="protein sequence ID" value="CAF4297342.1"/>
    <property type="molecule type" value="Genomic_DNA"/>
</dbReference>